<evidence type="ECO:0000313" key="2">
    <source>
        <dbReference type="Ensembl" id="ENSTGUP00000038439.1"/>
    </source>
</evidence>
<dbReference type="Gene3D" id="2.60.40.10">
    <property type="entry name" value="Immunoglobulins"/>
    <property type="match status" value="1"/>
</dbReference>
<evidence type="ECO:0000256" key="1">
    <source>
        <dbReference type="SAM" id="MobiDB-lite"/>
    </source>
</evidence>
<reference evidence="2 3" key="1">
    <citation type="journal article" date="2010" name="Nature">
        <title>The genome of a songbird.</title>
        <authorList>
            <person name="Warren W.C."/>
            <person name="Clayton D.F."/>
            <person name="Ellegren H."/>
            <person name="Arnold A.P."/>
            <person name="Hillier L.W."/>
            <person name="Kunstner A."/>
            <person name="Searle S."/>
            <person name="White S."/>
            <person name="Vilella A.J."/>
            <person name="Fairley S."/>
            <person name="Heger A."/>
            <person name="Kong L."/>
            <person name="Ponting C.P."/>
            <person name="Jarvis E.D."/>
            <person name="Mello C.V."/>
            <person name="Minx P."/>
            <person name="Lovell P."/>
            <person name="Velho T.A."/>
            <person name="Ferris M."/>
            <person name="Balakrishnan C.N."/>
            <person name="Sinha S."/>
            <person name="Blatti C."/>
            <person name="London S.E."/>
            <person name="Li Y."/>
            <person name="Lin Y.C."/>
            <person name="George J."/>
            <person name="Sweedler J."/>
            <person name="Southey B."/>
            <person name="Gunaratne P."/>
            <person name="Watson M."/>
            <person name="Nam K."/>
            <person name="Backstrom N."/>
            <person name="Smeds L."/>
            <person name="Nabholz B."/>
            <person name="Itoh Y."/>
            <person name="Whitney O."/>
            <person name="Pfenning A.R."/>
            <person name="Howard J."/>
            <person name="Volker M."/>
            <person name="Skinner B.M."/>
            <person name="Griffin D.K."/>
            <person name="Ye L."/>
            <person name="McLaren W.M."/>
            <person name="Flicek P."/>
            <person name="Quesada V."/>
            <person name="Velasco G."/>
            <person name="Lopez-Otin C."/>
            <person name="Puente X.S."/>
            <person name="Olender T."/>
            <person name="Lancet D."/>
            <person name="Smit A.F."/>
            <person name="Hubley R."/>
            <person name="Konkel M.K."/>
            <person name="Walker J.A."/>
            <person name="Batzer M.A."/>
            <person name="Gu W."/>
            <person name="Pollock D.D."/>
            <person name="Chen L."/>
            <person name="Cheng Z."/>
            <person name="Eichler E.E."/>
            <person name="Stapley J."/>
            <person name="Slate J."/>
            <person name="Ekblom R."/>
            <person name="Birkhead T."/>
            <person name="Burke T."/>
            <person name="Burt D."/>
            <person name="Scharff C."/>
            <person name="Adam I."/>
            <person name="Richard H."/>
            <person name="Sultan M."/>
            <person name="Soldatov A."/>
            <person name="Lehrach H."/>
            <person name="Edwards S.V."/>
            <person name="Yang S.P."/>
            <person name="Li X."/>
            <person name="Graves T."/>
            <person name="Fulton L."/>
            <person name="Nelson J."/>
            <person name="Chinwalla A."/>
            <person name="Hou S."/>
            <person name="Mardis E.R."/>
            <person name="Wilson R.K."/>
        </authorList>
    </citation>
    <scope>NUCLEOTIDE SEQUENCE [LARGE SCALE GENOMIC DNA]</scope>
</reference>
<evidence type="ECO:0000313" key="3">
    <source>
        <dbReference type="Proteomes" id="UP000007754"/>
    </source>
</evidence>
<organism evidence="2 3">
    <name type="scientific">Taeniopygia guttata</name>
    <name type="common">Zebra finch</name>
    <name type="synonym">Poephila guttata</name>
    <dbReference type="NCBI Taxonomy" id="59729"/>
    <lineage>
        <taxon>Eukaryota</taxon>
        <taxon>Metazoa</taxon>
        <taxon>Chordata</taxon>
        <taxon>Craniata</taxon>
        <taxon>Vertebrata</taxon>
        <taxon>Euteleostomi</taxon>
        <taxon>Archelosauria</taxon>
        <taxon>Archosauria</taxon>
        <taxon>Dinosauria</taxon>
        <taxon>Saurischia</taxon>
        <taxon>Theropoda</taxon>
        <taxon>Coelurosauria</taxon>
        <taxon>Aves</taxon>
        <taxon>Neognathae</taxon>
        <taxon>Neoaves</taxon>
        <taxon>Telluraves</taxon>
        <taxon>Australaves</taxon>
        <taxon>Passeriformes</taxon>
        <taxon>Passeroidea</taxon>
        <taxon>Estrildidae</taxon>
        <taxon>Estrildinae</taxon>
        <taxon>Taeniopygia</taxon>
    </lineage>
</organism>
<dbReference type="Ensembl" id="ENSTGUT00000030108.1">
    <property type="protein sequence ID" value="ENSTGUP00000038439.1"/>
    <property type="gene ID" value="ENSTGUG00000026912.1"/>
</dbReference>
<dbReference type="InterPro" id="IPR013783">
    <property type="entry name" value="Ig-like_fold"/>
</dbReference>
<reference evidence="2" key="3">
    <citation type="submission" date="2025-09" db="UniProtKB">
        <authorList>
            <consortium name="Ensembl"/>
        </authorList>
    </citation>
    <scope>IDENTIFICATION</scope>
</reference>
<keyword evidence="3" id="KW-1185">Reference proteome</keyword>
<dbReference type="AlphaFoldDB" id="A0A674HV54"/>
<dbReference type="SUPFAM" id="SSF48726">
    <property type="entry name" value="Immunoglobulin"/>
    <property type="match status" value="1"/>
</dbReference>
<protein>
    <recommendedName>
        <fullName evidence="4">Ig-like domain-containing protein</fullName>
    </recommendedName>
</protein>
<dbReference type="InterPro" id="IPR036179">
    <property type="entry name" value="Ig-like_dom_sf"/>
</dbReference>
<proteinExistence type="predicted"/>
<sequence length="142" mass="15320">MYTATWLSYSHDGQGSSSSSLAWRAGAHLRLCLSQLVASERSWCSWHIRALCTFSFPLLSPQSSVCDYNLSLVQEGDSGRYSCQCYTFNASREWSAASNTLHLVVRGETSAIQPLVESSSPCPGHPPHVSVASGRGRAGAGH</sequence>
<dbReference type="GeneTree" id="ENSGT00940000171155"/>
<dbReference type="InParanoid" id="A0A674HV54"/>
<dbReference type="Proteomes" id="UP000007754">
    <property type="component" value="Chromosome 20"/>
</dbReference>
<accession>A0A674HV54</accession>
<evidence type="ECO:0008006" key="4">
    <source>
        <dbReference type="Google" id="ProtNLM"/>
    </source>
</evidence>
<name>A0A674HV54_TAEGU</name>
<reference evidence="2" key="2">
    <citation type="submission" date="2025-08" db="UniProtKB">
        <authorList>
            <consortium name="Ensembl"/>
        </authorList>
    </citation>
    <scope>IDENTIFICATION</scope>
</reference>
<feature type="region of interest" description="Disordered" evidence="1">
    <location>
        <begin position="116"/>
        <end position="142"/>
    </location>
</feature>